<name>D9SHA4_GALCS</name>
<reference evidence="1 2" key="1">
    <citation type="submission" date="2010-08" db="EMBL/GenBank/DDBJ databases">
        <title>Complete sequence of Gallionella capsiferriformans ES-2.</title>
        <authorList>
            <consortium name="US DOE Joint Genome Institute"/>
            <person name="Lucas S."/>
            <person name="Copeland A."/>
            <person name="Lapidus A."/>
            <person name="Cheng J.-F."/>
            <person name="Bruce D."/>
            <person name="Goodwin L."/>
            <person name="Pitluck S."/>
            <person name="Chertkov O."/>
            <person name="Davenport K.W."/>
            <person name="Detter J.C."/>
            <person name="Han C."/>
            <person name="Tapia R."/>
            <person name="Land M."/>
            <person name="Hauser L."/>
            <person name="Chang Y.-J."/>
            <person name="Jeffries C."/>
            <person name="Kyrpides N."/>
            <person name="Ivanova N."/>
            <person name="Mikhailova N."/>
            <person name="Shelobolina E.S."/>
            <person name="Picardal F."/>
            <person name="Roden E."/>
            <person name="Emerson D."/>
            <person name="Woyke T."/>
        </authorList>
    </citation>
    <scope>NUCLEOTIDE SEQUENCE [LARGE SCALE GENOMIC DNA]</scope>
    <source>
        <strain evidence="1 2">ES-2</strain>
    </source>
</reference>
<evidence type="ECO:0000313" key="2">
    <source>
        <dbReference type="Proteomes" id="UP000001235"/>
    </source>
</evidence>
<dbReference type="AlphaFoldDB" id="D9SHA4"/>
<keyword evidence="2" id="KW-1185">Reference proteome</keyword>
<dbReference type="Proteomes" id="UP000001235">
    <property type="component" value="Chromosome"/>
</dbReference>
<gene>
    <name evidence="1" type="ordered locus">Galf_1893</name>
</gene>
<accession>D9SHA4</accession>
<dbReference type="KEGG" id="gca:Galf_1893"/>
<protein>
    <submittedName>
        <fullName evidence="1">Uncharacterized protein</fullName>
    </submittedName>
</protein>
<proteinExistence type="predicted"/>
<dbReference type="STRING" id="395494.Galf_1893"/>
<evidence type="ECO:0000313" key="1">
    <source>
        <dbReference type="EMBL" id="ADL55901.1"/>
    </source>
</evidence>
<sequence length="31" mass="3452">MNLTFSVVDSYACKTGNLSEKFCKDSTYAID</sequence>
<dbReference type="HOGENOM" id="CLU_3396690_0_0_4"/>
<organism evidence="1 2">
    <name type="scientific">Gallionella capsiferriformans (strain ES-2)</name>
    <name type="common">Gallionella ferruginea capsiferriformans (strain ES-2)</name>
    <dbReference type="NCBI Taxonomy" id="395494"/>
    <lineage>
        <taxon>Bacteria</taxon>
        <taxon>Pseudomonadati</taxon>
        <taxon>Pseudomonadota</taxon>
        <taxon>Betaproteobacteria</taxon>
        <taxon>Nitrosomonadales</taxon>
        <taxon>Gallionellaceae</taxon>
        <taxon>Gallionella</taxon>
    </lineage>
</organism>
<dbReference type="EMBL" id="CP002159">
    <property type="protein sequence ID" value="ADL55901.1"/>
    <property type="molecule type" value="Genomic_DNA"/>
</dbReference>